<dbReference type="RefSeq" id="XP_011776759.1">
    <property type="nucleotide sequence ID" value="XM_011778457.1"/>
</dbReference>
<feature type="compositionally biased region" description="Basic and acidic residues" evidence="1">
    <location>
        <begin position="211"/>
        <end position="223"/>
    </location>
</feature>
<gene>
    <name evidence="2" type="ORF">TbgDal_IX5690</name>
</gene>
<evidence type="ECO:0000313" key="3">
    <source>
        <dbReference type="Proteomes" id="UP000002316"/>
    </source>
</evidence>
<dbReference type="EMBL" id="FN554972">
    <property type="protein sequence ID" value="CBH14493.1"/>
    <property type="molecule type" value="Genomic_DNA"/>
</dbReference>
<feature type="region of interest" description="Disordered" evidence="1">
    <location>
        <begin position="211"/>
        <end position="239"/>
    </location>
</feature>
<evidence type="ECO:0000256" key="1">
    <source>
        <dbReference type="SAM" id="MobiDB-lite"/>
    </source>
</evidence>
<dbReference type="KEGG" id="tbg:TbgDal_IX5690"/>
<dbReference type="VEuPathDB" id="TriTrypDB:Tbg972.9.5690"/>
<evidence type="ECO:0000313" key="2">
    <source>
        <dbReference type="EMBL" id="CBH14493.1"/>
    </source>
</evidence>
<proteinExistence type="predicted"/>
<organism evidence="2 3">
    <name type="scientific">Trypanosoma brucei gambiense (strain MHOM/CI/86/DAL972)</name>
    <dbReference type="NCBI Taxonomy" id="679716"/>
    <lineage>
        <taxon>Eukaryota</taxon>
        <taxon>Discoba</taxon>
        <taxon>Euglenozoa</taxon>
        <taxon>Kinetoplastea</taxon>
        <taxon>Metakinetoplastina</taxon>
        <taxon>Trypanosomatida</taxon>
        <taxon>Trypanosomatidae</taxon>
        <taxon>Trypanosoma</taxon>
    </lineage>
</organism>
<accession>C9ZYJ4</accession>
<reference evidence="3" key="1">
    <citation type="journal article" date="2010" name="PLoS Negl. Trop. Dis.">
        <title>The genome sequence of Trypanosoma brucei gambiense, causative agent of chronic human african trypanosomiasis.</title>
        <authorList>
            <person name="Jackson A.P."/>
            <person name="Sanders M."/>
            <person name="Berry A."/>
            <person name="McQuillan J."/>
            <person name="Aslett M.A."/>
            <person name="Quail M.A."/>
            <person name="Chukualim B."/>
            <person name="Capewell P."/>
            <person name="MacLeod A."/>
            <person name="Melville S.E."/>
            <person name="Gibson W."/>
            <person name="Barry J.D."/>
            <person name="Berriman M."/>
            <person name="Hertz-Fowler C."/>
        </authorList>
    </citation>
    <scope>NUCLEOTIDE SEQUENCE [LARGE SCALE GENOMIC DNA]</scope>
    <source>
        <strain evidence="3">MHOM/CI/86/DAL972</strain>
    </source>
</reference>
<dbReference type="AlphaFoldDB" id="C9ZYJ4"/>
<dbReference type="Proteomes" id="UP000002316">
    <property type="component" value="Chromosome 9"/>
</dbReference>
<sequence>MGPSRPPLTFALCVLPVNPLLVPFFRLHHSPSYFIQCLSNAREELHSGDLLFPSRAPSNRAFDCFSRSGGSVPRSAAGIHVHTHNERPSVEFNVLSRYWLKIVDLWKYVDTNVVWPSRLNRRSADLTSTHLIALRSFATPTPFPAAMPPPRAGGSADAVRPHHVVSVRSSFFLFFFCIWSRHRSARVEESVEWVFRSLSLPRPHIAIKDAVDTREDAQGAERIRKWRPPSPGAVGGVATGLLSDAGRPSGCSDARGPGCMGAAGRHLRNN</sequence>
<dbReference type="GeneID" id="23860596"/>
<protein>
    <submittedName>
        <fullName evidence="2">Uncharacterized protein</fullName>
    </submittedName>
</protein>
<name>C9ZYJ4_TRYB9</name>